<protein>
    <recommendedName>
        <fullName evidence="4">HU domain-containing protein</fullName>
    </recommendedName>
</protein>
<keyword evidence="3" id="KW-1185">Reference proteome</keyword>
<comment type="caution">
    <text evidence="2">The sequence shown here is derived from an EMBL/GenBank/DDBJ whole genome shotgun (WGS) entry which is preliminary data.</text>
</comment>
<evidence type="ECO:0000313" key="3">
    <source>
        <dbReference type="Proteomes" id="UP001501523"/>
    </source>
</evidence>
<evidence type="ECO:0000256" key="1">
    <source>
        <dbReference type="SAM" id="MobiDB-lite"/>
    </source>
</evidence>
<gene>
    <name evidence="2" type="ORF">GCM10009105_32030</name>
</gene>
<dbReference type="Proteomes" id="UP001501523">
    <property type="component" value="Unassembled WGS sequence"/>
</dbReference>
<organism evidence="2 3">
    <name type="scientific">Dokdonella soli</name>
    <dbReference type="NCBI Taxonomy" id="529810"/>
    <lineage>
        <taxon>Bacteria</taxon>
        <taxon>Pseudomonadati</taxon>
        <taxon>Pseudomonadota</taxon>
        <taxon>Gammaproteobacteria</taxon>
        <taxon>Lysobacterales</taxon>
        <taxon>Rhodanobacteraceae</taxon>
        <taxon>Dokdonella</taxon>
    </lineage>
</organism>
<dbReference type="EMBL" id="BAAAEU010000024">
    <property type="protein sequence ID" value="GAA0721577.1"/>
    <property type="molecule type" value="Genomic_DNA"/>
</dbReference>
<proteinExistence type="predicted"/>
<name>A0ABN1IUG6_9GAMM</name>
<sequence>MSNNSNSKTNIAELLGDLNAGVFEEQINTALSDIAANVCTHGKKGELTIKFKLQQIGEGSQVAVTHSIKSVVPKSRGKVTEEMATDTPLHVERGGRLTLYPTTQTKMELGAGAATGRTDGVRA</sequence>
<dbReference type="RefSeq" id="WP_343792943.1">
    <property type="nucleotide sequence ID" value="NZ_BAAAEU010000024.1"/>
</dbReference>
<evidence type="ECO:0008006" key="4">
    <source>
        <dbReference type="Google" id="ProtNLM"/>
    </source>
</evidence>
<accession>A0ABN1IUG6</accession>
<evidence type="ECO:0000313" key="2">
    <source>
        <dbReference type="EMBL" id="GAA0721577.1"/>
    </source>
</evidence>
<feature type="region of interest" description="Disordered" evidence="1">
    <location>
        <begin position="73"/>
        <end position="123"/>
    </location>
</feature>
<reference evidence="3" key="1">
    <citation type="journal article" date="2019" name="Int. J. Syst. Evol. Microbiol.">
        <title>The Global Catalogue of Microorganisms (GCM) 10K type strain sequencing project: providing services to taxonomists for standard genome sequencing and annotation.</title>
        <authorList>
            <consortium name="The Broad Institute Genomics Platform"/>
            <consortium name="The Broad Institute Genome Sequencing Center for Infectious Disease"/>
            <person name="Wu L."/>
            <person name="Ma J."/>
        </authorList>
    </citation>
    <scope>NUCLEOTIDE SEQUENCE [LARGE SCALE GENOMIC DNA]</scope>
    <source>
        <strain evidence="3">JCM 15421</strain>
    </source>
</reference>